<dbReference type="AlphaFoldDB" id="A0A484MZQ5"/>
<dbReference type="PROSITE" id="PS50158">
    <property type="entry name" value="ZF_CCHC"/>
    <property type="match status" value="1"/>
</dbReference>
<dbReference type="PANTHER" id="PTHR47481">
    <property type="match status" value="1"/>
</dbReference>
<dbReference type="Proteomes" id="UP000595140">
    <property type="component" value="Unassembled WGS sequence"/>
</dbReference>
<evidence type="ECO:0000256" key="1">
    <source>
        <dbReference type="PROSITE-ProRule" id="PRU00047"/>
    </source>
</evidence>
<feature type="compositionally biased region" description="Low complexity" evidence="2">
    <location>
        <begin position="252"/>
        <end position="263"/>
    </location>
</feature>
<dbReference type="SMART" id="SM00343">
    <property type="entry name" value="ZnF_C2HC"/>
    <property type="match status" value="1"/>
</dbReference>
<reference evidence="4 5" key="1">
    <citation type="submission" date="2018-04" db="EMBL/GenBank/DDBJ databases">
        <authorList>
            <person name="Vogel A."/>
        </authorList>
    </citation>
    <scope>NUCLEOTIDE SEQUENCE [LARGE SCALE GENOMIC DNA]</scope>
</reference>
<name>A0A484MZQ5_9ASTE</name>
<dbReference type="InterPro" id="IPR013103">
    <property type="entry name" value="RVT_2"/>
</dbReference>
<evidence type="ECO:0000313" key="4">
    <source>
        <dbReference type="EMBL" id="VFQ94019.1"/>
    </source>
</evidence>
<dbReference type="Pfam" id="PF07727">
    <property type="entry name" value="RVT_2"/>
    <property type="match status" value="1"/>
</dbReference>
<dbReference type="GO" id="GO:0008270">
    <property type="term" value="F:zinc ion binding"/>
    <property type="evidence" value="ECO:0007669"/>
    <property type="project" value="UniProtKB-KW"/>
</dbReference>
<dbReference type="SUPFAM" id="SSF57756">
    <property type="entry name" value="Retrovirus zinc finger-like domains"/>
    <property type="match status" value="1"/>
</dbReference>
<dbReference type="PANTHER" id="PTHR47481:SF10">
    <property type="entry name" value="COPIA-LIKE POLYPROTEIN_RETROTRANSPOSON"/>
    <property type="match status" value="1"/>
</dbReference>
<feature type="compositionally biased region" description="Gly residues" evidence="2">
    <location>
        <begin position="264"/>
        <end position="274"/>
    </location>
</feature>
<dbReference type="GO" id="GO:0003676">
    <property type="term" value="F:nucleic acid binding"/>
    <property type="evidence" value="ECO:0007669"/>
    <property type="project" value="InterPro"/>
</dbReference>
<proteinExistence type="predicted"/>
<keyword evidence="1" id="KW-0479">Metal-binding</keyword>
<keyword evidence="5" id="KW-1185">Reference proteome</keyword>
<dbReference type="Gene3D" id="4.10.60.10">
    <property type="entry name" value="Zinc finger, CCHC-type"/>
    <property type="match status" value="1"/>
</dbReference>
<evidence type="ECO:0000259" key="3">
    <source>
        <dbReference type="PROSITE" id="PS50158"/>
    </source>
</evidence>
<gene>
    <name evidence="4" type="ORF">CCAM_LOCUS35795</name>
</gene>
<dbReference type="OrthoDB" id="1304322at2759"/>
<dbReference type="Pfam" id="PF14223">
    <property type="entry name" value="Retrotran_gag_2"/>
    <property type="match status" value="2"/>
</dbReference>
<evidence type="ECO:0000313" key="5">
    <source>
        <dbReference type="Proteomes" id="UP000595140"/>
    </source>
</evidence>
<feature type="domain" description="CCHC-type" evidence="3">
    <location>
        <begin position="585"/>
        <end position="600"/>
    </location>
</feature>
<sequence>MAESEITSQSTSQKPPHLAFSVSNVKLHVPIQLSFSQPNYKKWSRLFLLLTRRFNLHGYLDGSIAPISDDDDEWFQLDAILQGWILSTITDEVSDLVISSVSTASALWKMIHDLFHDNKHARAMQLEHQFRTTVKGSTPMATYCQELQNIADWLDDVDAPVSEHQLILQMLRGLPDDLQAQTSFLQFQDPMPSFLQVRSALLLLDRQRTPLGSTSSTALLAGHGGSGYTGGQHSGNGGRGSGSDFGSGGHFFGSNSGDGSSSGQRGGFGRGQGRGNGNRALLQSLIQQLKAEFAMTDMGDLHFFLGINVHRTASGLFLHQTQFAHDILERAGMISCRPISTPVDTKAKLSASAGTALSDPSLYWSIVEVPMKKVGDKLIPKTEDEFDAEDIKKVENYAKAINMLYCAVNPDDYRKISCCSTAKEMWDKLEVTYEGTGQVREAKVDFLTQEYEMFRMKEHEKIDDMFDRFSKIVNDLHALKKTYTDRDLVRKILRSLTSEWRSKADAIYESIGTSNVTIDSLRGNLKTYESTTLNPSLNDQRKGIALKASKEPTMNDSSDEDEVKLIMKKFCKLLKKEKAEDGPVCYGCGEAGHIKNKCPRNGRNARHFKKQRAYISWGGDSGDESSEQEEDEEANLCLIAQEEEESANDENQEGSLFPLVVRRKGIFLRVEVLECGISEQVLLRLVGLEFSGCNGLLSTRKLNGSSVARESLSGDWTSHTLW</sequence>
<evidence type="ECO:0000256" key="2">
    <source>
        <dbReference type="SAM" id="MobiDB-lite"/>
    </source>
</evidence>
<keyword evidence="1" id="KW-0863">Zinc-finger</keyword>
<dbReference type="EMBL" id="OOIL02005153">
    <property type="protein sequence ID" value="VFQ94019.1"/>
    <property type="molecule type" value="Genomic_DNA"/>
</dbReference>
<feature type="region of interest" description="Disordered" evidence="2">
    <location>
        <begin position="214"/>
        <end position="274"/>
    </location>
</feature>
<dbReference type="InterPro" id="IPR036875">
    <property type="entry name" value="Znf_CCHC_sf"/>
</dbReference>
<feature type="compositionally biased region" description="Gly residues" evidence="2">
    <location>
        <begin position="222"/>
        <end position="251"/>
    </location>
</feature>
<keyword evidence="1" id="KW-0862">Zinc</keyword>
<accession>A0A484MZQ5</accession>
<protein>
    <recommendedName>
        <fullName evidence="3">CCHC-type domain-containing protein</fullName>
    </recommendedName>
</protein>
<dbReference type="InterPro" id="IPR001878">
    <property type="entry name" value="Znf_CCHC"/>
</dbReference>
<organism evidence="4 5">
    <name type="scientific">Cuscuta campestris</name>
    <dbReference type="NCBI Taxonomy" id="132261"/>
    <lineage>
        <taxon>Eukaryota</taxon>
        <taxon>Viridiplantae</taxon>
        <taxon>Streptophyta</taxon>
        <taxon>Embryophyta</taxon>
        <taxon>Tracheophyta</taxon>
        <taxon>Spermatophyta</taxon>
        <taxon>Magnoliopsida</taxon>
        <taxon>eudicotyledons</taxon>
        <taxon>Gunneridae</taxon>
        <taxon>Pentapetalae</taxon>
        <taxon>asterids</taxon>
        <taxon>lamiids</taxon>
        <taxon>Solanales</taxon>
        <taxon>Convolvulaceae</taxon>
        <taxon>Cuscuteae</taxon>
        <taxon>Cuscuta</taxon>
        <taxon>Cuscuta subgen. Grammica</taxon>
        <taxon>Cuscuta sect. Cleistogrammica</taxon>
    </lineage>
</organism>